<keyword evidence="2" id="KW-1185">Reference proteome</keyword>
<gene>
    <name evidence="1" type="ORF">OOT00_10965</name>
</gene>
<organism evidence="1 2">
    <name type="scientific">Desulfobotulus pelophilus</name>
    <dbReference type="NCBI Taxonomy" id="2823377"/>
    <lineage>
        <taxon>Bacteria</taxon>
        <taxon>Pseudomonadati</taxon>
        <taxon>Thermodesulfobacteriota</taxon>
        <taxon>Desulfobacteria</taxon>
        <taxon>Desulfobacterales</taxon>
        <taxon>Desulfobacteraceae</taxon>
        <taxon>Desulfobotulus</taxon>
    </lineage>
</organism>
<evidence type="ECO:0008006" key="3">
    <source>
        <dbReference type="Google" id="ProtNLM"/>
    </source>
</evidence>
<reference evidence="1 2" key="1">
    <citation type="submission" date="2022-11" db="EMBL/GenBank/DDBJ databases">
        <title>Desulfobotulus tamanensis H1 sp. nov. - anaerobic, alkaliphilic, sulphate reducing bacterium isolated from terrestrial mud volcano.</title>
        <authorList>
            <person name="Frolova A."/>
            <person name="Merkel A.Y."/>
            <person name="Slobodkin A.I."/>
        </authorList>
    </citation>
    <scope>NUCLEOTIDE SEQUENCE [LARGE SCALE GENOMIC DNA]</scope>
    <source>
        <strain evidence="1 2">H1</strain>
    </source>
</reference>
<name>A0ABT3NAL9_9BACT</name>
<proteinExistence type="predicted"/>
<sequence>MRAYRYAGSLALMVLVILLAGCDTRPILGDHIITLYNADLQETKTFAPMDTMYVRVAALGPEKYYAVSVVDASGRTISRIEMQSDEGGVLGPVPLWYDMGLYKEAAGSPPVLRALDAVDIEAFYVTVQSLTDTQTHFRQPMWIRFKADPAQTGNPRPVVYAAYCENNDPQGSCYPENAFEESGSRKEDGISASDKTKIYVEARRIPQRVGPRDITHVDFYVLPFSGAFLEDRAVLRDYIVKKENVAVGQDGEIGPTLLWNLDDPPSNPQVINPGQDNMAYMIVMDVDQNGRFDLGVDTTRDGLVDDYIDGIDGMGVPGFIIQNTPANDTFITIRDEEGRAVNAIPDKQAEPKHLYFNMDNIALPAGFTLATDTIRIHLIEAENNDLQNLDPIPADSRAGPVPAVSVEPASGLRLLPYAEDIPLLNTRAVAADVYTYGTLPLGADRLLDIVVDLDGNNVFNTGDLHLRGAVTMVYVEPNPEYETHLNMAGTAPSIYFDESGTLNGNTRVYMKVTDMPAGAAPYDVYVVPRRDWADGNTVSGRELFVVEGLQGNGVFEIWDLDTAHRVINPGPDSNTYDLVIDRNRNGRFDAAGDAVIRIVILNTEANTYPRVAYANIASGGVFGNTRQQHWTLYSEFCDYRDVFRVDGGGTNPTGGGYGVKAVFNPYFKWFSNPGPERELEGIYHGLFVDVYIVDADTFDLTRFGRAGELNDTVDVRGRKSTIAIQPSCYNGAGMMTIWRAPLKRGRYYVIVDVDRNGRIVEGRDIIDAVNFRGESILDDPAIVGFSVE</sequence>
<dbReference type="RefSeq" id="WP_265425421.1">
    <property type="nucleotide sequence ID" value="NZ_JAPFPW010000012.1"/>
</dbReference>
<dbReference type="PROSITE" id="PS51257">
    <property type="entry name" value="PROKAR_LIPOPROTEIN"/>
    <property type="match status" value="1"/>
</dbReference>
<evidence type="ECO:0000313" key="1">
    <source>
        <dbReference type="EMBL" id="MCW7754505.1"/>
    </source>
</evidence>
<comment type="caution">
    <text evidence="1">The sequence shown here is derived from an EMBL/GenBank/DDBJ whole genome shotgun (WGS) entry which is preliminary data.</text>
</comment>
<protein>
    <recommendedName>
        <fullName evidence="3">Lipoprotein</fullName>
    </recommendedName>
</protein>
<accession>A0ABT3NAL9</accession>
<evidence type="ECO:0000313" key="2">
    <source>
        <dbReference type="Proteomes" id="UP001209681"/>
    </source>
</evidence>
<dbReference type="EMBL" id="JAPFPW010000012">
    <property type="protein sequence ID" value="MCW7754505.1"/>
    <property type="molecule type" value="Genomic_DNA"/>
</dbReference>
<dbReference type="Proteomes" id="UP001209681">
    <property type="component" value="Unassembled WGS sequence"/>
</dbReference>